<accession>A0A645HFZ6</accession>
<proteinExistence type="predicted"/>
<organism evidence="2">
    <name type="scientific">bioreactor metagenome</name>
    <dbReference type="NCBI Taxonomy" id="1076179"/>
    <lineage>
        <taxon>unclassified sequences</taxon>
        <taxon>metagenomes</taxon>
        <taxon>ecological metagenomes</taxon>
    </lineage>
</organism>
<evidence type="ECO:0000256" key="1">
    <source>
        <dbReference type="SAM" id="MobiDB-lite"/>
    </source>
</evidence>
<dbReference type="EMBL" id="VSSQ01092903">
    <property type="protein sequence ID" value="MPN37957.1"/>
    <property type="molecule type" value="Genomic_DNA"/>
</dbReference>
<feature type="region of interest" description="Disordered" evidence="1">
    <location>
        <begin position="94"/>
        <end position="116"/>
    </location>
</feature>
<comment type="caution">
    <text evidence="2">The sequence shown here is derived from an EMBL/GenBank/DDBJ whole genome shotgun (WGS) entry which is preliminary data.</text>
</comment>
<reference evidence="2" key="1">
    <citation type="submission" date="2019-08" db="EMBL/GenBank/DDBJ databases">
        <authorList>
            <person name="Kucharzyk K."/>
            <person name="Murdoch R.W."/>
            <person name="Higgins S."/>
            <person name="Loffler F."/>
        </authorList>
    </citation>
    <scope>NUCLEOTIDE SEQUENCE</scope>
</reference>
<protein>
    <submittedName>
        <fullName evidence="2">Uncharacterized protein</fullName>
    </submittedName>
</protein>
<dbReference type="AlphaFoldDB" id="A0A645HFZ6"/>
<evidence type="ECO:0000313" key="2">
    <source>
        <dbReference type="EMBL" id="MPN37957.1"/>
    </source>
</evidence>
<gene>
    <name evidence="2" type="ORF">SDC9_185478</name>
</gene>
<sequence length="116" mass="12346">MRRLGIAVGAQGAGQLAQRRLGERQDVGQAGDFEITGLVVGRGRRDPALRQAFQGFAGDFGGIAACIGHDDIQWGELHCGCTRQPFVHTKFIRSPRAGGRHSPFTADADNTGRAAC</sequence>
<name>A0A645HFZ6_9ZZZZ</name>